<dbReference type="Proteomes" id="UP001348641">
    <property type="component" value="Unassembled WGS sequence"/>
</dbReference>
<dbReference type="EMBL" id="JAUUCC010000054">
    <property type="protein sequence ID" value="MEE2052815.1"/>
    <property type="molecule type" value="Genomic_DNA"/>
</dbReference>
<dbReference type="Pfam" id="PF13193">
    <property type="entry name" value="AMP-binding_C"/>
    <property type="match status" value="1"/>
</dbReference>
<dbReference type="InterPro" id="IPR010071">
    <property type="entry name" value="AA_adenyl_dom"/>
</dbReference>
<dbReference type="InterPro" id="IPR025110">
    <property type="entry name" value="AMP-bd_C"/>
</dbReference>
<evidence type="ECO:0000313" key="5">
    <source>
        <dbReference type="Proteomes" id="UP001348641"/>
    </source>
</evidence>
<feature type="domain" description="AMP-binding enzyme C-terminal" evidence="3">
    <location>
        <begin position="403"/>
        <end position="476"/>
    </location>
</feature>
<evidence type="ECO:0000259" key="2">
    <source>
        <dbReference type="Pfam" id="PF00501"/>
    </source>
</evidence>
<gene>
    <name evidence="4" type="ORF">Q8A49_20130</name>
</gene>
<evidence type="ECO:0000313" key="4">
    <source>
        <dbReference type="EMBL" id="MEE2052815.1"/>
    </source>
</evidence>
<dbReference type="InterPro" id="IPR042099">
    <property type="entry name" value="ANL_N_sf"/>
</dbReference>
<dbReference type="InterPro" id="IPR000873">
    <property type="entry name" value="AMP-dep_synth/lig_dom"/>
</dbReference>
<accession>A0ABU7KU28</accession>
<comment type="caution">
    <text evidence="4">The sequence shown here is derived from an EMBL/GenBank/DDBJ whole genome shotgun (WGS) entry which is preliminary data.</text>
</comment>
<evidence type="ECO:0000259" key="3">
    <source>
        <dbReference type="Pfam" id="PF13193"/>
    </source>
</evidence>
<dbReference type="InterPro" id="IPR045851">
    <property type="entry name" value="AMP-bd_C_sf"/>
</dbReference>
<feature type="domain" description="AMP-dependent synthetase/ligase" evidence="2">
    <location>
        <begin position="8"/>
        <end position="358"/>
    </location>
</feature>
<organism evidence="4 5">
    <name type="scientific">Nocardiopsis tropica</name>
    <dbReference type="NCBI Taxonomy" id="109330"/>
    <lineage>
        <taxon>Bacteria</taxon>
        <taxon>Bacillati</taxon>
        <taxon>Actinomycetota</taxon>
        <taxon>Actinomycetes</taxon>
        <taxon>Streptosporangiales</taxon>
        <taxon>Nocardiopsidaceae</taxon>
        <taxon>Nocardiopsis</taxon>
    </lineage>
</organism>
<dbReference type="PANTHER" id="PTHR45527:SF1">
    <property type="entry name" value="FATTY ACID SYNTHASE"/>
    <property type="match status" value="1"/>
</dbReference>
<dbReference type="NCBIfam" id="TIGR01733">
    <property type="entry name" value="AA-adenyl-dom"/>
    <property type="match status" value="1"/>
</dbReference>
<dbReference type="Gene3D" id="3.30.300.30">
    <property type="match status" value="1"/>
</dbReference>
<protein>
    <submittedName>
        <fullName evidence="4">Amino acid adenylation domain-containing protein</fullName>
    </submittedName>
</protein>
<reference evidence="4 5" key="1">
    <citation type="submission" date="2023-07" db="EMBL/GenBank/DDBJ databases">
        <authorList>
            <person name="Girao M."/>
            <person name="Carvalho M.F."/>
        </authorList>
    </citation>
    <scope>NUCLEOTIDE SEQUENCE [LARGE SCALE GENOMIC DNA]</scope>
    <source>
        <strain evidence="4 5">66/93</strain>
    </source>
</reference>
<dbReference type="RefSeq" id="WP_330159814.1">
    <property type="nucleotide sequence ID" value="NZ_BAAAJA010000005.1"/>
</dbReference>
<dbReference type="PANTHER" id="PTHR45527">
    <property type="entry name" value="NONRIBOSOMAL PEPTIDE SYNTHETASE"/>
    <property type="match status" value="1"/>
</dbReference>
<feature type="region of interest" description="Disordered" evidence="1">
    <location>
        <begin position="476"/>
        <end position="496"/>
    </location>
</feature>
<evidence type="ECO:0000256" key="1">
    <source>
        <dbReference type="SAM" id="MobiDB-lite"/>
    </source>
</evidence>
<sequence>MNLHDLVRRSAEEWGGRPAVRCGGEELTYAELDAAADAMAADLAALGAGPGERVLVWAAKGIRAVVASQAVLRTGAVHVPAGSTMPPEHVARIAEDCRPRVVCAAPADLARLDGALRAGTRFLDLDAPSRARGPAPASTGPPDGAAYVLYTSGSTGRPKGVAVSHAGALAFVEWAYRELGAGPRDRFANHAALTFDLSVLDLYAAFRAGACVVLVPEGYAFTPELLVDLVHRERISVWYSVPSALVLMLRDGGLAERPPPPSLRAVLFAGEVMPVEYVRMLAEWSPARLLNLYGPTETNACTFHEVVPADLERDRAVPIGRATSGNRVWARTADGRRAGAGEDGELMVEGPTVMLGYWGGEPVRGPYATGDLVQVREDGAFDFAGRLDHMAKVRGYRVEPGAVEAALEASPDVEEAAAVVTGSGVAAVVTAFVVLRRGARLGVLGLKRHASRHLPSYMIPEAVRFVPGLPLTPNGKTDRAALAREAGAAQDRKETT</sequence>
<dbReference type="Gene3D" id="3.40.50.12780">
    <property type="entry name" value="N-terminal domain of ligase-like"/>
    <property type="match status" value="1"/>
</dbReference>
<dbReference type="Pfam" id="PF00501">
    <property type="entry name" value="AMP-binding"/>
    <property type="match status" value="1"/>
</dbReference>
<dbReference type="InterPro" id="IPR020845">
    <property type="entry name" value="AMP-binding_CS"/>
</dbReference>
<name>A0ABU7KU28_9ACTN</name>
<proteinExistence type="predicted"/>
<dbReference type="PROSITE" id="PS00455">
    <property type="entry name" value="AMP_BINDING"/>
    <property type="match status" value="1"/>
</dbReference>
<dbReference type="SUPFAM" id="SSF56801">
    <property type="entry name" value="Acetyl-CoA synthetase-like"/>
    <property type="match status" value="1"/>
</dbReference>